<keyword evidence="2" id="KW-0547">Nucleotide-binding</keyword>
<dbReference type="Pfam" id="PF07724">
    <property type="entry name" value="AAA_2"/>
    <property type="match status" value="1"/>
</dbReference>
<keyword evidence="5" id="KW-0809">Transit peptide</keyword>
<reference evidence="12 13" key="1">
    <citation type="submission" date="2024-12" db="EMBL/GenBank/DDBJ databases">
        <title>The unique morphological basis and parallel evolutionary history of personate flowers in Penstemon.</title>
        <authorList>
            <person name="Depatie T.H."/>
            <person name="Wessinger C.A."/>
        </authorList>
    </citation>
    <scope>NUCLEOTIDE SEQUENCE [LARGE SCALE GENOMIC DNA]</scope>
    <source>
        <strain evidence="12">WTNN_2</strain>
        <tissue evidence="12">Leaf</tissue>
    </source>
</reference>
<dbReference type="CDD" id="cd19497">
    <property type="entry name" value="RecA-like_ClpX"/>
    <property type="match status" value="1"/>
</dbReference>
<evidence type="ECO:0000313" key="13">
    <source>
        <dbReference type="Proteomes" id="UP001634393"/>
    </source>
</evidence>
<dbReference type="GO" id="GO:0005524">
    <property type="term" value="F:ATP binding"/>
    <property type="evidence" value="ECO:0007669"/>
    <property type="project" value="UniProtKB-KW"/>
</dbReference>
<dbReference type="InterPro" id="IPR003959">
    <property type="entry name" value="ATPase_AAA_core"/>
</dbReference>
<name>A0ABD3UDH2_9LAMI</name>
<dbReference type="NCBIfam" id="TIGR00382">
    <property type="entry name" value="clpX"/>
    <property type="match status" value="1"/>
</dbReference>
<evidence type="ECO:0000256" key="4">
    <source>
        <dbReference type="ARBA" id="ARBA00022840"/>
    </source>
</evidence>
<evidence type="ECO:0000256" key="1">
    <source>
        <dbReference type="ARBA" id="ARBA00004173"/>
    </source>
</evidence>
<keyword evidence="3" id="KW-0378">Hydrolase</keyword>
<protein>
    <submittedName>
        <fullName evidence="12">Uncharacterized protein</fullName>
    </submittedName>
</protein>
<dbReference type="FunFam" id="3.40.50.300:FF:000560">
    <property type="entry name" value="CLP protease regulatory subunit CLPX3 mitochondrial"/>
    <property type="match status" value="1"/>
</dbReference>
<comment type="similarity">
    <text evidence="8">Belongs to the ClpX chaperone family.</text>
</comment>
<comment type="function">
    <text evidence="7">ATP-dependent specificity component of the mitochondrial Clp protease. It directs the protease to specific substrates. Can perform chaperone functions in the absence of ClpP.</text>
</comment>
<dbReference type="SMART" id="SM01086">
    <property type="entry name" value="ClpB_D2-small"/>
    <property type="match status" value="1"/>
</dbReference>
<dbReference type="InterPro" id="IPR027417">
    <property type="entry name" value="P-loop_NTPase"/>
</dbReference>
<dbReference type="SMART" id="SM00382">
    <property type="entry name" value="AAA"/>
    <property type="match status" value="1"/>
</dbReference>
<dbReference type="InterPro" id="IPR004487">
    <property type="entry name" value="Clp_protease_ATP-bd_su_ClpX"/>
</dbReference>
<feature type="region of interest" description="Disordered" evidence="9">
    <location>
        <begin position="159"/>
        <end position="178"/>
    </location>
</feature>
<dbReference type="InterPro" id="IPR050052">
    <property type="entry name" value="ATP-dep_Clp_protease_ClpX"/>
</dbReference>
<dbReference type="FunFam" id="1.10.8.60:FF:000002">
    <property type="entry name" value="ATP-dependent Clp protease ATP-binding subunit ClpX"/>
    <property type="match status" value="1"/>
</dbReference>
<evidence type="ECO:0000313" key="12">
    <source>
        <dbReference type="EMBL" id="KAL3846183.1"/>
    </source>
</evidence>
<dbReference type="InterPro" id="IPR003593">
    <property type="entry name" value="AAA+_ATPase"/>
</dbReference>
<sequence length="536" mass="58270">MHVGRVNPFHISSGFDSNNNNYNPLSNSPFNFTPFKPISLRGDYINSGRSSFPKIFRNKRRIENFSSSGEPPEVWQPPGGRVGVKFIQVTEGDESNVGSGGGFGSGQKDGCWGGSNLGPNFPTPKEICKGLDKFVIGQERAKKVLSVAVYNHYKRIYGDSSSERPAGSTESERAKGTEIEDVELEKSNILVMGPTGSGKTLLAKTMARLVNVPFVIADATTLTQAGYVGEDVESILYKLLTVADYNVAAAQQGIIYIDEVDKITKKSESLNISRDVSGEGVQQALLKMLEGTVVNVPEKGARKHPRGDNIQIDTKDILFICGGAFIDLEKTISERRQDSSIGFGAPVRANMRTGGVTSAAVTSSLLETVESSDLIAYGLIPEFVGRFPVLVNLAALTEDQLVQVLTEPKNALGKQYKKLFQMNGVKLHFTDDALRLIAKKAITKNTGARGLRSMLENVLMDAMYEIPDERRGDDIIDAVIVDKDSEGRGIEAKILYGKGAYERYFSQHKPKDAETSAEGSEGEAEVDQELPSIAAL</sequence>
<gene>
    <name evidence="12" type="ORF">ACJIZ3_003586</name>
</gene>
<dbReference type="AlphaFoldDB" id="A0ABD3UDH2"/>
<dbReference type="SUPFAM" id="SSF52540">
    <property type="entry name" value="P-loop containing nucleoside triphosphate hydrolases"/>
    <property type="match status" value="1"/>
</dbReference>
<dbReference type="Pfam" id="PF10431">
    <property type="entry name" value="ClpB_D2-small"/>
    <property type="match status" value="1"/>
</dbReference>
<comment type="caution">
    <text evidence="12">The sequence shown here is derived from an EMBL/GenBank/DDBJ whole genome shotgun (WGS) entry which is preliminary data.</text>
</comment>
<keyword evidence="13" id="KW-1185">Reference proteome</keyword>
<keyword evidence="4" id="KW-0067">ATP-binding</keyword>
<dbReference type="PANTHER" id="PTHR48102:SF6">
    <property type="entry name" value="CLP PROTEASE REGULATORY SUBUNIT CLPX1, MITOCHONDRIAL"/>
    <property type="match status" value="1"/>
</dbReference>
<dbReference type="EMBL" id="JBJXBP010000002">
    <property type="protein sequence ID" value="KAL3846183.1"/>
    <property type="molecule type" value="Genomic_DNA"/>
</dbReference>
<dbReference type="PANTHER" id="PTHR48102">
    <property type="entry name" value="ATP-DEPENDENT CLP PROTEASE ATP-BINDING SUBUNIT CLPX-LIKE, MITOCHONDRIAL-RELATED"/>
    <property type="match status" value="1"/>
</dbReference>
<keyword evidence="6" id="KW-0496">Mitochondrion</keyword>
<evidence type="ECO:0000256" key="3">
    <source>
        <dbReference type="ARBA" id="ARBA00022801"/>
    </source>
</evidence>
<dbReference type="Gene3D" id="3.40.50.300">
    <property type="entry name" value="P-loop containing nucleotide triphosphate hydrolases"/>
    <property type="match status" value="1"/>
</dbReference>
<evidence type="ECO:0000256" key="7">
    <source>
        <dbReference type="ARBA" id="ARBA00055633"/>
    </source>
</evidence>
<evidence type="ECO:0000256" key="9">
    <source>
        <dbReference type="SAM" id="MobiDB-lite"/>
    </source>
</evidence>
<evidence type="ECO:0000256" key="6">
    <source>
        <dbReference type="ARBA" id="ARBA00023128"/>
    </source>
</evidence>
<evidence type="ECO:0000259" key="10">
    <source>
        <dbReference type="SMART" id="SM00382"/>
    </source>
</evidence>
<evidence type="ECO:0000256" key="2">
    <source>
        <dbReference type="ARBA" id="ARBA00022741"/>
    </source>
</evidence>
<feature type="domain" description="AAA+ ATPase" evidence="10">
    <location>
        <begin position="185"/>
        <end position="347"/>
    </location>
</feature>
<dbReference type="InterPro" id="IPR019489">
    <property type="entry name" value="Clp_ATPase_C"/>
</dbReference>
<comment type="subcellular location">
    <subcellularLocation>
        <location evidence="1">Mitochondrion</location>
    </subcellularLocation>
</comment>
<organism evidence="12 13">
    <name type="scientific">Penstemon smallii</name>
    <dbReference type="NCBI Taxonomy" id="265156"/>
    <lineage>
        <taxon>Eukaryota</taxon>
        <taxon>Viridiplantae</taxon>
        <taxon>Streptophyta</taxon>
        <taxon>Embryophyta</taxon>
        <taxon>Tracheophyta</taxon>
        <taxon>Spermatophyta</taxon>
        <taxon>Magnoliopsida</taxon>
        <taxon>eudicotyledons</taxon>
        <taxon>Gunneridae</taxon>
        <taxon>Pentapetalae</taxon>
        <taxon>asterids</taxon>
        <taxon>lamiids</taxon>
        <taxon>Lamiales</taxon>
        <taxon>Plantaginaceae</taxon>
        <taxon>Cheloneae</taxon>
        <taxon>Penstemon</taxon>
    </lineage>
</organism>
<feature type="domain" description="Clp ATPase C-terminal" evidence="11">
    <location>
        <begin position="396"/>
        <end position="489"/>
    </location>
</feature>
<evidence type="ECO:0000256" key="5">
    <source>
        <dbReference type="ARBA" id="ARBA00022946"/>
    </source>
</evidence>
<proteinExistence type="inferred from homology"/>
<evidence type="ECO:0000259" key="11">
    <source>
        <dbReference type="SMART" id="SM01086"/>
    </source>
</evidence>
<dbReference type="Gene3D" id="1.10.8.60">
    <property type="match status" value="1"/>
</dbReference>
<dbReference type="Proteomes" id="UP001634393">
    <property type="component" value="Unassembled WGS sequence"/>
</dbReference>
<accession>A0ABD3UDH2</accession>
<dbReference type="GO" id="GO:0005739">
    <property type="term" value="C:mitochondrion"/>
    <property type="evidence" value="ECO:0007669"/>
    <property type="project" value="UniProtKB-SubCell"/>
</dbReference>
<feature type="region of interest" description="Disordered" evidence="9">
    <location>
        <begin position="507"/>
        <end position="536"/>
    </location>
</feature>
<dbReference type="NCBIfam" id="NF003745">
    <property type="entry name" value="PRK05342.1"/>
    <property type="match status" value="1"/>
</dbReference>
<dbReference type="GO" id="GO:0016787">
    <property type="term" value="F:hydrolase activity"/>
    <property type="evidence" value="ECO:0007669"/>
    <property type="project" value="UniProtKB-KW"/>
</dbReference>
<evidence type="ECO:0000256" key="8">
    <source>
        <dbReference type="ARBA" id="ARBA00061242"/>
    </source>
</evidence>